<sequence length="116" mass="13086">MPRSHGILDMINMLNKAFLPLIIGGIISGVLWTNPVLAECQKPDYDPPKCTNQYIEIQFLDAKDFESCKKEVTYFLERLDIWSKCVADEARLKGDEAIKLFNCKVNGTVNCLETSG</sequence>
<accession>A0A0M2RBS4</accession>
<dbReference type="STRING" id="1549748.WH95_07040"/>
<evidence type="ECO:0000313" key="1">
    <source>
        <dbReference type="EMBL" id="KKJ77450.1"/>
    </source>
</evidence>
<protein>
    <submittedName>
        <fullName evidence="1">Uncharacterized protein</fullName>
    </submittedName>
</protein>
<name>A0A0M2RBS4_9PROT</name>
<comment type="caution">
    <text evidence="1">The sequence shown here is derived from an EMBL/GenBank/DDBJ whole genome shotgun (WGS) entry which is preliminary data.</text>
</comment>
<gene>
    <name evidence="1" type="ORF">WH95_07040</name>
</gene>
<reference evidence="1 2" key="1">
    <citation type="submission" date="2015-03" db="EMBL/GenBank/DDBJ databases">
        <title>Genome sequence of Kiloniella sp. P1-1, isolated from the gut microflora of Pacific white shrimp, Penaeus vannamei.</title>
        <authorList>
            <person name="Shao Z."/>
            <person name="Wang L."/>
            <person name="Li X."/>
        </authorList>
    </citation>
    <scope>NUCLEOTIDE SEQUENCE [LARGE SCALE GENOMIC DNA]</scope>
    <source>
        <strain evidence="1 2">P1-1</strain>
    </source>
</reference>
<proteinExistence type="predicted"/>
<dbReference type="Proteomes" id="UP000034491">
    <property type="component" value="Unassembled WGS sequence"/>
</dbReference>
<keyword evidence="2" id="KW-1185">Reference proteome</keyword>
<dbReference type="EMBL" id="LANI01000004">
    <property type="protein sequence ID" value="KKJ77450.1"/>
    <property type="molecule type" value="Genomic_DNA"/>
</dbReference>
<organism evidence="1 2">
    <name type="scientific">Kiloniella litopenaei</name>
    <dbReference type="NCBI Taxonomy" id="1549748"/>
    <lineage>
        <taxon>Bacteria</taxon>
        <taxon>Pseudomonadati</taxon>
        <taxon>Pseudomonadota</taxon>
        <taxon>Alphaproteobacteria</taxon>
        <taxon>Rhodospirillales</taxon>
        <taxon>Kiloniellaceae</taxon>
        <taxon>Kiloniella</taxon>
    </lineage>
</organism>
<dbReference type="AlphaFoldDB" id="A0A0M2RBS4"/>
<evidence type="ECO:0000313" key="2">
    <source>
        <dbReference type="Proteomes" id="UP000034491"/>
    </source>
</evidence>